<evidence type="ECO:0000256" key="7">
    <source>
        <dbReference type="ARBA" id="ARBA00022454"/>
    </source>
</evidence>
<protein>
    <recommendedName>
        <fullName evidence="6">Histone H3</fullName>
    </recommendedName>
</protein>
<evidence type="ECO:0000256" key="4">
    <source>
        <dbReference type="ARBA" id="ARBA00010343"/>
    </source>
</evidence>
<keyword evidence="11" id="KW-0539">Nucleus</keyword>
<dbReference type="PANTHER" id="PTHR11426">
    <property type="entry name" value="HISTONE H3"/>
    <property type="match status" value="1"/>
</dbReference>
<keyword evidence="9" id="KW-0007">Acetylation</keyword>
<dbReference type="AlphaFoldDB" id="D4ALJ5"/>
<dbReference type="EMBL" id="ABSU01000002">
    <property type="protein sequence ID" value="EFE36254.1"/>
    <property type="molecule type" value="Genomic_DNA"/>
</dbReference>
<dbReference type="InterPro" id="IPR009072">
    <property type="entry name" value="Histone-fold"/>
</dbReference>
<evidence type="ECO:0000256" key="11">
    <source>
        <dbReference type="ARBA" id="ARBA00023242"/>
    </source>
</evidence>
<organism evidence="15 16">
    <name type="scientific">Arthroderma benhamiae (strain ATCC MYA-4681 / CBS 112371)</name>
    <name type="common">Trichophyton mentagrophytes</name>
    <dbReference type="NCBI Taxonomy" id="663331"/>
    <lineage>
        <taxon>Eukaryota</taxon>
        <taxon>Fungi</taxon>
        <taxon>Dikarya</taxon>
        <taxon>Ascomycota</taxon>
        <taxon>Pezizomycotina</taxon>
        <taxon>Eurotiomycetes</taxon>
        <taxon>Eurotiomycetidae</taxon>
        <taxon>Onygenales</taxon>
        <taxon>Arthrodermataceae</taxon>
        <taxon>Trichophyton</taxon>
    </lineage>
</organism>
<evidence type="ECO:0000256" key="8">
    <source>
        <dbReference type="ARBA" id="ARBA00022481"/>
    </source>
</evidence>
<dbReference type="Pfam" id="PF00125">
    <property type="entry name" value="Histone"/>
    <property type="match status" value="1"/>
</dbReference>
<dbReference type="RefSeq" id="XP_003016899.1">
    <property type="nucleotide sequence ID" value="XM_003016853.1"/>
</dbReference>
<gene>
    <name evidence="15" type="ORF">ARB_05193</name>
</gene>
<dbReference type="GO" id="GO:0003677">
    <property type="term" value="F:DNA binding"/>
    <property type="evidence" value="ECO:0007669"/>
    <property type="project" value="UniProtKB-KW"/>
</dbReference>
<dbReference type="GO" id="GO:0046982">
    <property type="term" value="F:protein heterodimerization activity"/>
    <property type="evidence" value="ECO:0007669"/>
    <property type="project" value="InterPro"/>
</dbReference>
<feature type="region of interest" description="Disordered" evidence="13">
    <location>
        <begin position="1"/>
        <end position="22"/>
    </location>
</feature>
<evidence type="ECO:0000313" key="15">
    <source>
        <dbReference type="EMBL" id="EFE36254.1"/>
    </source>
</evidence>
<evidence type="ECO:0000259" key="14">
    <source>
        <dbReference type="Pfam" id="PF00125"/>
    </source>
</evidence>
<name>D4ALJ5_ARTBC</name>
<dbReference type="Proteomes" id="UP000008866">
    <property type="component" value="Unassembled WGS sequence"/>
</dbReference>
<keyword evidence="16" id="KW-1185">Reference proteome</keyword>
<dbReference type="PRINTS" id="PR00622">
    <property type="entry name" value="HISTONEH3"/>
</dbReference>
<dbReference type="SUPFAM" id="SSF47113">
    <property type="entry name" value="Histone-fold"/>
    <property type="match status" value="1"/>
</dbReference>
<proteinExistence type="inferred from homology"/>
<dbReference type="CDD" id="cd22911">
    <property type="entry name" value="HFD_H3"/>
    <property type="match status" value="1"/>
</dbReference>
<comment type="subunit">
    <text evidence="5">The nucleosome is a histone octamer containing two molecules each of H2A, H2B, H3 and H4 assembled in one H3-H4 heterotetramer and two H2A-H2B heterodimers. The octamer wraps approximately 147 bp of DNA.</text>
</comment>
<evidence type="ECO:0000256" key="3">
    <source>
        <dbReference type="ARBA" id="ARBA00004286"/>
    </source>
</evidence>
<evidence type="ECO:0000256" key="9">
    <source>
        <dbReference type="ARBA" id="ARBA00022990"/>
    </source>
</evidence>
<sequence>MRGEPAAEKWQIKGQLSTPAKPPPLQISSPFPPFASSPQLLLFTSKTSRSIFITKHLSSSTSSFIFIFSSNNSSQDSQSALSIYQNGQNQADCPYVILTPHLSLSLCRVSDCVQAARKAAPTTGGVKKSRRYKPGTVALREIRRYQKSTELLIRKLPFQRLVREISQDFKTDLRFQSSAIGALQESVEAYLVSLFEDTNLCAIHARRVTIQQKDIHLARRLRGERS</sequence>
<dbReference type="KEGG" id="abe:ARB_05193"/>
<reference evidence="16" key="1">
    <citation type="journal article" date="2011" name="Genome Biol.">
        <title>Comparative and functional genomics provide insights into the pathogenicity of dermatophytic fungi.</title>
        <authorList>
            <person name="Burmester A."/>
            <person name="Shelest E."/>
            <person name="Gloeckner G."/>
            <person name="Heddergott C."/>
            <person name="Schindler S."/>
            <person name="Staib P."/>
            <person name="Heidel A."/>
            <person name="Felder M."/>
            <person name="Petzold A."/>
            <person name="Szafranski K."/>
            <person name="Feuermann M."/>
            <person name="Pedruzzi I."/>
            <person name="Priebe S."/>
            <person name="Groth M."/>
            <person name="Winkler R."/>
            <person name="Li W."/>
            <person name="Kniemeyer O."/>
            <person name="Schroeckh V."/>
            <person name="Hertweck C."/>
            <person name="Hube B."/>
            <person name="White T.C."/>
            <person name="Platzer M."/>
            <person name="Guthke R."/>
            <person name="Heitman J."/>
            <person name="Woestemeyer J."/>
            <person name="Zipfel P.F."/>
            <person name="Monod M."/>
            <person name="Brakhage A.A."/>
        </authorList>
    </citation>
    <scope>NUCLEOTIDE SEQUENCE [LARGE SCALE GENOMIC DNA]</scope>
    <source>
        <strain evidence="16">ATCC MYA-4681 / CBS 112371</strain>
    </source>
</reference>
<accession>D4ALJ5</accession>
<feature type="domain" description="Core Histone H2A/H2B/H3" evidence="14">
    <location>
        <begin position="134"/>
        <end position="221"/>
    </location>
</feature>
<dbReference type="HOGENOM" id="CLU_078295_2_1_1"/>
<dbReference type="GO" id="GO:0000786">
    <property type="term" value="C:nucleosome"/>
    <property type="evidence" value="ECO:0007669"/>
    <property type="project" value="UniProtKB-KW"/>
</dbReference>
<comment type="similarity">
    <text evidence="4">Belongs to the histone H3 family.</text>
</comment>
<keyword evidence="7" id="KW-0158">Chromosome</keyword>
<keyword evidence="12" id="KW-0544">Nucleosome core</keyword>
<dbReference type="GO" id="GO:0005634">
    <property type="term" value="C:nucleus"/>
    <property type="evidence" value="ECO:0007669"/>
    <property type="project" value="UniProtKB-SubCell"/>
</dbReference>
<dbReference type="InterPro" id="IPR007125">
    <property type="entry name" value="H2A/H2B/H3"/>
</dbReference>
<evidence type="ECO:0000256" key="1">
    <source>
        <dbReference type="ARBA" id="ARBA00002001"/>
    </source>
</evidence>
<evidence type="ECO:0000313" key="16">
    <source>
        <dbReference type="Proteomes" id="UP000008866"/>
    </source>
</evidence>
<dbReference type="GO" id="GO:0030527">
    <property type="term" value="F:structural constituent of chromatin"/>
    <property type="evidence" value="ECO:0007669"/>
    <property type="project" value="InterPro"/>
</dbReference>
<evidence type="ECO:0000256" key="12">
    <source>
        <dbReference type="ARBA" id="ARBA00023269"/>
    </source>
</evidence>
<evidence type="ECO:0000256" key="13">
    <source>
        <dbReference type="SAM" id="MobiDB-lite"/>
    </source>
</evidence>
<comment type="function">
    <text evidence="1">Core component of nucleosome. Nucleosomes wrap and compact DNA into chromatin, limiting DNA accessibility to the cellular machineries which require DNA as a template. Histones thereby play a central role in transcription regulation, DNA repair, DNA replication and chromosomal stability. DNA accessibility is regulated via a complex set of post-translational modifications of histones, also called histone code, and nucleosome remodeling.</text>
</comment>
<evidence type="ECO:0000256" key="6">
    <source>
        <dbReference type="ARBA" id="ARBA00020835"/>
    </source>
</evidence>
<dbReference type="Gene3D" id="1.10.20.10">
    <property type="entry name" value="Histone, subunit A"/>
    <property type="match status" value="1"/>
</dbReference>
<evidence type="ECO:0000256" key="5">
    <source>
        <dbReference type="ARBA" id="ARBA00011538"/>
    </source>
</evidence>
<dbReference type="eggNOG" id="KOG1745">
    <property type="taxonomic scope" value="Eukaryota"/>
</dbReference>
<keyword evidence="8" id="KW-0488">Methylation</keyword>
<feature type="compositionally biased region" description="Basic and acidic residues" evidence="13">
    <location>
        <begin position="1"/>
        <end position="11"/>
    </location>
</feature>
<evidence type="ECO:0000256" key="10">
    <source>
        <dbReference type="ARBA" id="ARBA00023125"/>
    </source>
</evidence>
<dbReference type="GeneID" id="9526539"/>
<dbReference type="SMART" id="SM00428">
    <property type="entry name" value="H3"/>
    <property type="match status" value="1"/>
</dbReference>
<dbReference type="InterPro" id="IPR000164">
    <property type="entry name" value="Histone_H3/CENP-A"/>
</dbReference>
<dbReference type="STRING" id="663331.D4ALJ5"/>
<comment type="subcellular location">
    <subcellularLocation>
        <location evidence="3">Chromosome</location>
    </subcellularLocation>
    <subcellularLocation>
        <location evidence="2">Nucleus</location>
    </subcellularLocation>
</comment>
<dbReference type="PROSITE" id="PS00959">
    <property type="entry name" value="HISTONE_H3_2"/>
    <property type="match status" value="1"/>
</dbReference>
<dbReference type="FunFam" id="1.10.20.10:FF:000010">
    <property type="entry name" value="Histone H3"/>
    <property type="match status" value="1"/>
</dbReference>
<comment type="caution">
    <text evidence="15">The sequence shown here is derived from an EMBL/GenBank/DDBJ whole genome shotgun (WGS) entry which is preliminary data.</text>
</comment>
<keyword evidence="10" id="KW-0238">DNA-binding</keyword>
<evidence type="ECO:0000256" key="2">
    <source>
        <dbReference type="ARBA" id="ARBA00004123"/>
    </source>
</evidence>